<feature type="transmembrane region" description="Helical" evidence="5">
    <location>
        <begin position="349"/>
        <end position="367"/>
    </location>
</feature>
<dbReference type="InterPro" id="IPR011701">
    <property type="entry name" value="MFS"/>
</dbReference>
<dbReference type="Pfam" id="PF07690">
    <property type="entry name" value="MFS_1"/>
    <property type="match status" value="1"/>
</dbReference>
<evidence type="ECO:0000313" key="8">
    <source>
        <dbReference type="Proteomes" id="UP001174934"/>
    </source>
</evidence>
<evidence type="ECO:0000256" key="4">
    <source>
        <dbReference type="ARBA" id="ARBA00023136"/>
    </source>
</evidence>
<evidence type="ECO:0000256" key="2">
    <source>
        <dbReference type="ARBA" id="ARBA00022692"/>
    </source>
</evidence>
<dbReference type="InterPro" id="IPR036259">
    <property type="entry name" value="MFS_trans_sf"/>
</dbReference>
<dbReference type="PANTHER" id="PTHR23501:SF199">
    <property type="entry name" value="MFS EFFLUX TRANSPORTER INPD-RELATED"/>
    <property type="match status" value="1"/>
</dbReference>
<dbReference type="Proteomes" id="UP001174934">
    <property type="component" value="Unassembled WGS sequence"/>
</dbReference>
<dbReference type="EMBL" id="JAULSR010000001">
    <property type="protein sequence ID" value="KAK0636634.1"/>
    <property type="molecule type" value="Genomic_DNA"/>
</dbReference>
<evidence type="ECO:0000313" key="7">
    <source>
        <dbReference type="EMBL" id="KAK0636634.1"/>
    </source>
</evidence>
<feature type="domain" description="Major facilitator superfamily (MFS) profile" evidence="6">
    <location>
        <begin position="10"/>
        <end position="508"/>
    </location>
</feature>
<feature type="transmembrane region" description="Helical" evidence="5">
    <location>
        <begin position="243"/>
        <end position="262"/>
    </location>
</feature>
<feature type="transmembrane region" description="Helical" evidence="5">
    <location>
        <begin position="485"/>
        <end position="502"/>
    </location>
</feature>
<evidence type="ECO:0000256" key="1">
    <source>
        <dbReference type="ARBA" id="ARBA00004141"/>
    </source>
</evidence>
<dbReference type="GO" id="GO:0022857">
    <property type="term" value="F:transmembrane transporter activity"/>
    <property type="evidence" value="ECO:0007669"/>
    <property type="project" value="InterPro"/>
</dbReference>
<feature type="non-terminal residue" evidence="7">
    <location>
        <position position="511"/>
    </location>
</feature>
<proteinExistence type="predicted"/>
<keyword evidence="4 5" id="KW-0472">Membrane</keyword>
<reference evidence="7" key="1">
    <citation type="submission" date="2023-06" db="EMBL/GenBank/DDBJ databases">
        <title>Genome-scale phylogeny and comparative genomics of the fungal order Sordariales.</title>
        <authorList>
            <consortium name="Lawrence Berkeley National Laboratory"/>
            <person name="Hensen N."/>
            <person name="Bonometti L."/>
            <person name="Westerberg I."/>
            <person name="Brannstrom I.O."/>
            <person name="Guillou S."/>
            <person name="Cros-Aarteil S."/>
            <person name="Calhoun S."/>
            <person name="Haridas S."/>
            <person name="Kuo A."/>
            <person name="Mondo S."/>
            <person name="Pangilinan J."/>
            <person name="Riley R."/>
            <person name="LaButti K."/>
            <person name="Andreopoulos B."/>
            <person name="Lipzen A."/>
            <person name="Chen C."/>
            <person name="Yanf M."/>
            <person name="Daum C."/>
            <person name="Ng V."/>
            <person name="Clum A."/>
            <person name="Steindorff A."/>
            <person name="Ohm R."/>
            <person name="Martin F."/>
            <person name="Silar P."/>
            <person name="Natvig D."/>
            <person name="Lalanne C."/>
            <person name="Gautier V."/>
            <person name="Ament-velasquez S.L."/>
            <person name="Kruys A."/>
            <person name="Hutchinson M.I."/>
            <person name="Powell A.J."/>
            <person name="Barry K."/>
            <person name="Miller A.N."/>
            <person name="Grigoriev I.V."/>
            <person name="Debuchy R."/>
            <person name="Gladieux P."/>
            <person name="Thoren M.H."/>
            <person name="Johannesson H."/>
        </authorList>
    </citation>
    <scope>NUCLEOTIDE SEQUENCE</scope>
    <source>
        <strain evidence="7">SMH3391-2</strain>
    </source>
</reference>
<gene>
    <name evidence="7" type="ORF">B0T17DRAFT_474974</name>
</gene>
<dbReference type="Gene3D" id="1.20.1250.20">
    <property type="entry name" value="MFS general substrate transporter like domains"/>
    <property type="match status" value="2"/>
</dbReference>
<feature type="transmembrane region" description="Helical" evidence="5">
    <location>
        <begin position="283"/>
        <end position="305"/>
    </location>
</feature>
<feature type="transmembrane region" description="Helical" evidence="5">
    <location>
        <begin position="75"/>
        <end position="94"/>
    </location>
</feature>
<feature type="transmembrane region" description="Helical" evidence="5">
    <location>
        <begin position="210"/>
        <end position="231"/>
    </location>
</feature>
<dbReference type="InterPro" id="IPR020846">
    <property type="entry name" value="MFS_dom"/>
</dbReference>
<dbReference type="PROSITE" id="PS50850">
    <property type="entry name" value="MFS"/>
    <property type="match status" value="1"/>
</dbReference>
<protein>
    <submittedName>
        <fullName evidence="7">Major facilitator superfamily domain-containing protein</fullName>
    </submittedName>
</protein>
<feature type="transmembrane region" description="Helical" evidence="5">
    <location>
        <begin position="405"/>
        <end position="424"/>
    </location>
</feature>
<feature type="transmembrane region" description="Helical" evidence="5">
    <location>
        <begin position="45"/>
        <end position="63"/>
    </location>
</feature>
<dbReference type="AlphaFoldDB" id="A0AA40CGP2"/>
<dbReference type="SUPFAM" id="SSF103473">
    <property type="entry name" value="MFS general substrate transporter"/>
    <property type="match status" value="1"/>
</dbReference>
<name>A0AA40CGP2_9PEZI</name>
<dbReference type="FunFam" id="1.20.1720.10:FF:000012">
    <property type="entry name" value="MFS toxin efflux pump (AflT)"/>
    <property type="match status" value="1"/>
</dbReference>
<feature type="transmembrane region" description="Helical" evidence="5">
    <location>
        <begin position="134"/>
        <end position="155"/>
    </location>
</feature>
<feature type="transmembrane region" description="Helical" evidence="5">
    <location>
        <begin position="317"/>
        <end position="337"/>
    </location>
</feature>
<keyword evidence="2 5" id="KW-0812">Transmembrane</keyword>
<dbReference type="PANTHER" id="PTHR23501">
    <property type="entry name" value="MAJOR FACILITATOR SUPERFAMILY"/>
    <property type="match status" value="1"/>
</dbReference>
<evidence type="ECO:0000259" key="6">
    <source>
        <dbReference type="PROSITE" id="PS50850"/>
    </source>
</evidence>
<dbReference type="GO" id="GO:0005886">
    <property type="term" value="C:plasma membrane"/>
    <property type="evidence" value="ECO:0007669"/>
    <property type="project" value="TreeGrafter"/>
</dbReference>
<feature type="non-terminal residue" evidence="7">
    <location>
        <position position="1"/>
    </location>
</feature>
<feature type="transmembrane region" description="Helical" evidence="5">
    <location>
        <begin position="100"/>
        <end position="122"/>
    </location>
</feature>
<evidence type="ECO:0000256" key="5">
    <source>
        <dbReference type="SAM" id="Phobius"/>
    </source>
</evidence>
<evidence type="ECO:0000256" key="3">
    <source>
        <dbReference type="ARBA" id="ARBA00022989"/>
    </source>
</evidence>
<accession>A0AA40CGP2</accession>
<sequence>YPKGISLILICLGLFLAVLCTGLDRLILATAIPKITSEFSSLPDIGWYGSAYLLTSCCFQLMYGKLYAEYNVKSLFVVALLIFEVGSVLCAAAPSSPVLILGRAVAGLGSSGLLTGALTILAHISPLHNRPKMLGAVGSAIGIAQIVAPTLGGVFTDYATWRWCFWINLPIGGVTFLVVVFLVHLPSSAKAKKPSKEDAAAPPQSVWQKFDLLGTVFLVPALVCLLLALQWGGTAYPWNSWRVILTLTLFSVCFVVWGCIQYRAGDKATVPMRIVSMRSMQCAMWFIFCVTSVLFVVVNFVPLWFQAVKNVSAHQSGINFLATTVSLSVLAVLSGFLTSRIGYYVPQMIGCTVLVSVGAGLITRFGVDTSQGYWIGTLVLFGLGIGMGGQTPVMVPQTVLTGGDISRGTSVIIFAQTISGTIWVSVANTIFQDGIIAELAIHAPTANPNVVVAAGGNGFVEAMRRVYPDMVDQIVLSYSLALQRVWIIAVVLACVSTFGAVFQEWRSVKKK</sequence>
<keyword evidence="3 5" id="KW-1133">Transmembrane helix</keyword>
<keyword evidence="8" id="KW-1185">Reference proteome</keyword>
<organism evidence="7 8">
    <name type="scientific">Bombardia bombarda</name>
    <dbReference type="NCBI Taxonomy" id="252184"/>
    <lineage>
        <taxon>Eukaryota</taxon>
        <taxon>Fungi</taxon>
        <taxon>Dikarya</taxon>
        <taxon>Ascomycota</taxon>
        <taxon>Pezizomycotina</taxon>
        <taxon>Sordariomycetes</taxon>
        <taxon>Sordariomycetidae</taxon>
        <taxon>Sordariales</taxon>
        <taxon>Lasiosphaeriaceae</taxon>
        <taxon>Bombardia</taxon>
    </lineage>
</organism>
<comment type="subcellular location">
    <subcellularLocation>
        <location evidence="1">Membrane</location>
        <topology evidence="1">Multi-pass membrane protein</topology>
    </subcellularLocation>
</comment>
<comment type="caution">
    <text evidence="7">The sequence shown here is derived from an EMBL/GenBank/DDBJ whole genome shotgun (WGS) entry which is preliminary data.</text>
</comment>
<feature type="transmembrane region" description="Helical" evidence="5">
    <location>
        <begin position="373"/>
        <end position="393"/>
    </location>
</feature>
<dbReference type="CDD" id="cd17502">
    <property type="entry name" value="MFS_Azr1_MDR_like"/>
    <property type="match status" value="1"/>
</dbReference>
<feature type="transmembrane region" description="Helical" evidence="5">
    <location>
        <begin position="167"/>
        <end position="189"/>
    </location>
</feature>